<gene>
    <name evidence="1" type="ORF">Syun_019921</name>
</gene>
<organism evidence="1 2">
    <name type="scientific">Stephania yunnanensis</name>
    <dbReference type="NCBI Taxonomy" id="152371"/>
    <lineage>
        <taxon>Eukaryota</taxon>
        <taxon>Viridiplantae</taxon>
        <taxon>Streptophyta</taxon>
        <taxon>Embryophyta</taxon>
        <taxon>Tracheophyta</taxon>
        <taxon>Spermatophyta</taxon>
        <taxon>Magnoliopsida</taxon>
        <taxon>Ranunculales</taxon>
        <taxon>Menispermaceae</taxon>
        <taxon>Menispermoideae</taxon>
        <taxon>Cissampelideae</taxon>
        <taxon>Stephania</taxon>
    </lineage>
</organism>
<dbReference type="AlphaFoldDB" id="A0AAP0NXT4"/>
<comment type="caution">
    <text evidence="1">The sequence shown here is derived from an EMBL/GenBank/DDBJ whole genome shotgun (WGS) entry which is preliminary data.</text>
</comment>
<keyword evidence="2" id="KW-1185">Reference proteome</keyword>
<proteinExistence type="predicted"/>
<protein>
    <submittedName>
        <fullName evidence="1">Uncharacterized protein</fullName>
    </submittedName>
</protein>
<name>A0AAP0NXT4_9MAGN</name>
<evidence type="ECO:0000313" key="1">
    <source>
        <dbReference type="EMBL" id="KAK9122304.1"/>
    </source>
</evidence>
<sequence length="93" mass="9963">MTPNLSLLSNSKPSFHCSSIQIANGSSMSVTYSGTASNPSLTLPDTHRVPDLTLNLIFVGQLCEQDLTVLFSLTGCQVHDIQTGQILKMGIKV</sequence>
<reference evidence="1 2" key="1">
    <citation type="submission" date="2024-01" db="EMBL/GenBank/DDBJ databases">
        <title>Genome assemblies of Stephania.</title>
        <authorList>
            <person name="Yang L."/>
        </authorList>
    </citation>
    <scope>NUCLEOTIDE SEQUENCE [LARGE SCALE GENOMIC DNA]</scope>
    <source>
        <strain evidence="1">YNDBR</strain>
        <tissue evidence="1">Leaf</tissue>
    </source>
</reference>
<evidence type="ECO:0000313" key="2">
    <source>
        <dbReference type="Proteomes" id="UP001420932"/>
    </source>
</evidence>
<dbReference type="EMBL" id="JBBNAF010000008">
    <property type="protein sequence ID" value="KAK9122304.1"/>
    <property type="molecule type" value="Genomic_DNA"/>
</dbReference>
<dbReference type="Proteomes" id="UP001420932">
    <property type="component" value="Unassembled WGS sequence"/>
</dbReference>
<accession>A0AAP0NXT4</accession>